<name>A0ABW0S0E0_9BURK</name>
<keyword evidence="3 6" id="KW-0812">Transmembrane</keyword>
<accession>A0ABW0S0E0</accession>
<sequence>MERGIRPLVLTWLALLALLALSAATAWIPLGWINTATGLAVAVVKALLVAVVFMRLRAGHPLLRMTALAGLATMALLFLLSGADYATRTEAPAPWQQPSTVAPRLGSR</sequence>
<feature type="transmembrane region" description="Helical" evidence="6">
    <location>
        <begin position="36"/>
        <end position="54"/>
    </location>
</feature>
<gene>
    <name evidence="7" type="ORF">ACFPO9_17780</name>
</gene>
<keyword evidence="4 6" id="KW-1133">Transmembrane helix</keyword>
<protein>
    <submittedName>
        <fullName evidence="7">Cytochrome C oxidase subunit IV family protein</fullName>
    </submittedName>
</protein>
<evidence type="ECO:0000256" key="1">
    <source>
        <dbReference type="ARBA" id="ARBA00004651"/>
    </source>
</evidence>
<dbReference type="InterPro" id="IPR005171">
    <property type="entry name" value="Cyt_c_oxidase_su4_prok"/>
</dbReference>
<evidence type="ECO:0000256" key="6">
    <source>
        <dbReference type="SAM" id="Phobius"/>
    </source>
</evidence>
<keyword evidence="2" id="KW-1003">Cell membrane</keyword>
<keyword evidence="8" id="KW-1185">Reference proteome</keyword>
<evidence type="ECO:0000313" key="7">
    <source>
        <dbReference type="EMBL" id="MFC5550369.1"/>
    </source>
</evidence>
<comment type="subcellular location">
    <subcellularLocation>
        <location evidence="1">Cell membrane</location>
        <topology evidence="1">Multi-pass membrane protein</topology>
    </subcellularLocation>
</comment>
<dbReference type="Proteomes" id="UP001596086">
    <property type="component" value="Unassembled WGS sequence"/>
</dbReference>
<keyword evidence="5 6" id="KW-0472">Membrane</keyword>
<reference evidence="8" key="1">
    <citation type="journal article" date="2019" name="Int. J. Syst. Evol. Microbiol.">
        <title>The Global Catalogue of Microorganisms (GCM) 10K type strain sequencing project: providing services to taxonomists for standard genome sequencing and annotation.</title>
        <authorList>
            <consortium name="The Broad Institute Genomics Platform"/>
            <consortium name="The Broad Institute Genome Sequencing Center for Infectious Disease"/>
            <person name="Wu L."/>
            <person name="Ma J."/>
        </authorList>
    </citation>
    <scope>NUCLEOTIDE SEQUENCE [LARGE SCALE GENOMIC DNA]</scope>
    <source>
        <strain evidence="8">CGMCC 4.5798</strain>
    </source>
</reference>
<evidence type="ECO:0000256" key="4">
    <source>
        <dbReference type="ARBA" id="ARBA00022989"/>
    </source>
</evidence>
<feature type="transmembrane region" description="Helical" evidence="6">
    <location>
        <begin position="66"/>
        <end position="86"/>
    </location>
</feature>
<dbReference type="RefSeq" id="WP_379772857.1">
    <property type="nucleotide sequence ID" value="NZ_JBHSMZ010000015.1"/>
</dbReference>
<dbReference type="NCBIfam" id="TIGR02229">
    <property type="entry name" value="caa3_sub_IV"/>
    <property type="match status" value="1"/>
</dbReference>
<dbReference type="InterPro" id="IPR011743">
    <property type="entry name" value="Caa3_sub_IV"/>
</dbReference>
<evidence type="ECO:0000256" key="5">
    <source>
        <dbReference type="ARBA" id="ARBA00023136"/>
    </source>
</evidence>
<comment type="caution">
    <text evidence="7">The sequence shown here is derived from an EMBL/GenBank/DDBJ whole genome shotgun (WGS) entry which is preliminary data.</text>
</comment>
<organism evidence="7 8">
    <name type="scientific">Massilia aerilata</name>
    <dbReference type="NCBI Taxonomy" id="453817"/>
    <lineage>
        <taxon>Bacteria</taxon>
        <taxon>Pseudomonadati</taxon>
        <taxon>Pseudomonadota</taxon>
        <taxon>Betaproteobacteria</taxon>
        <taxon>Burkholderiales</taxon>
        <taxon>Oxalobacteraceae</taxon>
        <taxon>Telluria group</taxon>
        <taxon>Massilia</taxon>
    </lineage>
</organism>
<evidence type="ECO:0000256" key="2">
    <source>
        <dbReference type="ARBA" id="ARBA00022475"/>
    </source>
</evidence>
<evidence type="ECO:0000256" key="3">
    <source>
        <dbReference type="ARBA" id="ARBA00022692"/>
    </source>
</evidence>
<dbReference type="Pfam" id="PF03626">
    <property type="entry name" value="COX4_pro"/>
    <property type="match status" value="1"/>
</dbReference>
<proteinExistence type="predicted"/>
<evidence type="ECO:0000313" key="8">
    <source>
        <dbReference type="Proteomes" id="UP001596086"/>
    </source>
</evidence>
<dbReference type="EMBL" id="JBHSMZ010000015">
    <property type="protein sequence ID" value="MFC5550369.1"/>
    <property type="molecule type" value="Genomic_DNA"/>
</dbReference>